<gene>
    <name evidence="1" type="ORF">HC231_12265</name>
</gene>
<name>A0ABX7US65_9GAMM</name>
<keyword evidence="2" id="KW-1185">Reference proteome</keyword>
<dbReference type="RefSeq" id="WP_208226925.1">
    <property type="nucleotide sequence ID" value="NZ_CP050854.1"/>
</dbReference>
<reference evidence="1 2" key="1">
    <citation type="submission" date="2020-03" db="EMBL/GenBank/DDBJ databases">
        <authorList>
            <person name="Bakhshi Ganjeh M."/>
        </authorList>
    </citation>
    <scope>NUCLEOTIDE SEQUENCE [LARGE SCALE GENOMIC DNA]</scope>
    <source>
        <strain evidence="2">Iran 50</strain>
    </source>
</reference>
<sequence>MDKFVENMVASILGPSAKQDVVISRPNYQRRKTQSRLVVTEMTPESNAPLKTEAAAADPYPPMRRVSLAAMIPCQSADEAAQPAGKGCRCQSPGAVFHQVDDAPRALGEVLGIRLRGGESVVSISAACPDTGRLVASDELLVRHHIGPEVMTYATVGQRELLIAFGADAATAAGLLDELRALWQGCSTCGQSALSPAPSTKLLNHLGIARRGAIGVVEGNSAADVAAALGVYLKTDAKTDVRLINRAAFLHGGIDAVRNGVEQLNSIMATMKR</sequence>
<evidence type="ECO:0000313" key="2">
    <source>
        <dbReference type="Proteomes" id="UP000671960"/>
    </source>
</evidence>
<organism evidence="1 2">
    <name type="scientific">Brenneria izadpanahii</name>
    <dbReference type="NCBI Taxonomy" id="2722756"/>
    <lineage>
        <taxon>Bacteria</taxon>
        <taxon>Pseudomonadati</taxon>
        <taxon>Pseudomonadota</taxon>
        <taxon>Gammaproteobacteria</taxon>
        <taxon>Enterobacterales</taxon>
        <taxon>Pectobacteriaceae</taxon>
        <taxon>Brenneria</taxon>
    </lineage>
</organism>
<accession>A0ABX7US65</accession>
<evidence type="ECO:0000313" key="1">
    <source>
        <dbReference type="EMBL" id="QTF08593.1"/>
    </source>
</evidence>
<dbReference type="Proteomes" id="UP000671960">
    <property type="component" value="Chromosome"/>
</dbReference>
<protein>
    <submittedName>
        <fullName evidence="1">Uncharacterized protein</fullName>
    </submittedName>
</protein>
<dbReference type="EMBL" id="CP050854">
    <property type="protein sequence ID" value="QTF08593.1"/>
    <property type="molecule type" value="Genomic_DNA"/>
</dbReference>
<proteinExistence type="predicted"/>